<evidence type="ECO:0000313" key="1">
    <source>
        <dbReference type="EMBL" id="TNK90177.1"/>
    </source>
</evidence>
<sequence>MKLNIEITDGQMGVTGPFNVETDDGREEFVNFWKQFITQQVKKIMDNIGDKEFSVIVAKADNVQLGALPAKVNLDIELDAKKDDKDETKTKITIGAVTVSPDLDDAKFLFLLGYVDAAITKK</sequence>
<evidence type="ECO:0000313" key="2">
    <source>
        <dbReference type="Proteomes" id="UP000313312"/>
    </source>
</evidence>
<comment type="caution">
    <text evidence="1">The sequence shown here is derived from an EMBL/GenBank/DDBJ whole genome shotgun (WGS) entry which is preliminary data.</text>
</comment>
<gene>
    <name evidence="1" type="ORF">DID87_05135</name>
</gene>
<reference evidence="1 2" key="1">
    <citation type="submission" date="2018-05" db="EMBL/GenBank/DDBJ databases">
        <title>Lactobacillus sanfranciscensis Ah4 draft denome sequence.</title>
        <authorList>
            <person name="Zhang G."/>
        </authorList>
    </citation>
    <scope>NUCLEOTIDE SEQUENCE [LARGE SCALE GENOMIC DNA]</scope>
    <source>
        <strain evidence="1 2">Ah4</strain>
    </source>
</reference>
<dbReference type="AlphaFoldDB" id="A0A5C4TJ35"/>
<proteinExistence type="predicted"/>
<protein>
    <submittedName>
        <fullName evidence="1">Uncharacterized protein</fullName>
    </submittedName>
</protein>
<dbReference type="RefSeq" id="WP_103428879.1">
    <property type="nucleotide sequence ID" value="NZ_CP168673.1"/>
</dbReference>
<dbReference type="Proteomes" id="UP000313312">
    <property type="component" value="Unassembled WGS sequence"/>
</dbReference>
<organism evidence="1 2">
    <name type="scientific">Fructilactobacillus sanfranciscensis</name>
    <name type="common">Lactobacillus sanfranciscensis</name>
    <dbReference type="NCBI Taxonomy" id="1625"/>
    <lineage>
        <taxon>Bacteria</taxon>
        <taxon>Bacillati</taxon>
        <taxon>Bacillota</taxon>
        <taxon>Bacilli</taxon>
        <taxon>Lactobacillales</taxon>
        <taxon>Lactobacillaceae</taxon>
        <taxon>Fructilactobacillus</taxon>
    </lineage>
</organism>
<accession>A0A5C4TJ35</accession>
<dbReference type="EMBL" id="QFCR01000015">
    <property type="protein sequence ID" value="TNK90177.1"/>
    <property type="molecule type" value="Genomic_DNA"/>
</dbReference>
<name>A0A5C4TJ35_FRUSA</name>